<dbReference type="EC" id="4.2.3.5" evidence="3 11"/>
<dbReference type="GO" id="GO:0005829">
    <property type="term" value="C:cytosol"/>
    <property type="evidence" value="ECO:0007669"/>
    <property type="project" value="TreeGrafter"/>
</dbReference>
<comment type="caution">
    <text evidence="12">The sequence shown here is derived from an EMBL/GenBank/DDBJ whole genome shotgun (WGS) entry which is preliminary data.</text>
</comment>
<dbReference type="AlphaFoldDB" id="A0A9D1SU25"/>
<comment type="subunit">
    <text evidence="11">Homotetramer.</text>
</comment>
<evidence type="ECO:0000313" key="12">
    <source>
        <dbReference type="EMBL" id="HIU94857.1"/>
    </source>
</evidence>
<organism evidence="12 13">
    <name type="scientific">Candidatus Aphodomorpha intestinavium</name>
    <dbReference type="NCBI Taxonomy" id="2840672"/>
    <lineage>
        <taxon>Bacteria</taxon>
        <taxon>Bacillati</taxon>
        <taxon>Bacillota</taxon>
        <taxon>Clostridia</taxon>
        <taxon>Eubacteriales</taxon>
        <taxon>Candidatus Aphodomorpha</taxon>
    </lineage>
</organism>
<comment type="similarity">
    <text evidence="2 11">Belongs to the chorismate synthase family.</text>
</comment>
<keyword evidence="8 11" id="KW-0521">NADP</keyword>
<feature type="binding site" evidence="11">
    <location>
        <position position="48"/>
    </location>
    <ligand>
        <name>NADP(+)</name>
        <dbReference type="ChEBI" id="CHEBI:58349"/>
    </ligand>
</feature>
<evidence type="ECO:0000256" key="1">
    <source>
        <dbReference type="ARBA" id="ARBA00005044"/>
    </source>
</evidence>
<dbReference type="Pfam" id="PF01264">
    <property type="entry name" value="Chorismate_synt"/>
    <property type="match status" value="1"/>
</dbReference>
<evidence type="ECO:0000313" key="13">
    <source>
        <dbReference type="Proteomes" id="UP000824128"/>
    </source>
</evidence>
<dbReference type="Proteomes" id="UP000824128">
    <property type="component" value="Unassembled WGS sequence"/>
</dbReference>
<evidence type="ECO:0000256" key="4">
    <source>
        <dbReference type="ARBA" id="ARBA00022605"/>
    </source>
</evidence>
<evidence type="ECO:0000256" key="7">
    <source>
        <dbReference type="ARBA" id="ARBA00022827"/>
    </source>
</evidence>
<dbReference type="NCBIfam" id="TIGR00033">
    <property type="entry name" value="aroC"/>
    <property type="match status" value="1"/>
</dbReference>
<feature type="binding site" evidence="11">
    <location>
        <begin position="304"/>
        <end position="308"/>
    </location>
    <ligand>
        <name>FMN</name>
        <dbReference type="ChEBI" id="CHEBI:58210"/>
    </ligand>
</feature>
<dbReference type="GO" id="GO:0009423">
    <property type="term" value="P:chorismate biosynthetic process"/>
    <property type="evidence" value="ECO:0007669"/>
    <property type="project" value="UniProtKB-UniRule"/>
</dbReference>
<evidence type="ECO:0000256" key="2">
    <source>
        <dbReference type="ARBA" id="ARBA00008014"/>
    </source>
</evidence>
<keyword evidence="6 11" id="KW-0288">FMN</keyword>
<dbReference type="GO" id="GO:0010181">
    <property type="term" value="F:FMN binding"/>
    <property type="evidence" value="ECO:0007669"/>
    <property type="project" value="TreeGrafter"/>
</dbReference>
<evidence type="ECO:0000256" key="6">
    <source>
        <dbReference type="ARBA" id="ARBA00022643"/>
    </source>
</evidence>
<reference evidence="12" key="2">
    <citation type="journal article" date="2021" name="PeerJ">
        <title>Extensive microbial diversity within the chicken gut microbiome revealed by metagenomics and culture.</title>
        <authorList>
            <person name="Gilroy R."/>
            <person name="Ravi A."/>
            <person name="Getino M."/>
            <person name="Pursley I."/>
            <person name="Horton D.L."/>
            <person name="Alikhan N.F."/>
            <person name="Baker D."/>
            <person name="Gharbi K."/>
            <person name="Hall N."/>
            <person name="Watson M."/>
            <person name="Adriaenssens E.M."/>
            <person name="Foster-Nyarko E."/>
            <person name="Jarju S."/>
            <person name="Secka A."/>
            <person name="Antonio M."/>
            <person name="Oren A."/>
            <person name="Chaudhuri R.R."/>
            <person name="La Ragione R."/>
            <person name="Hildebrand F."/>
            <person name="Pallen M.J."/>
        </authorList>
    </citation>
    <scope>NUCLEOTIDE SEQUENCE</scope>
    <source>
        <strain evidence="12">ChiGjej2B2-16831</strain>
    </source>
</reference>
<dbReference type="EMBL" id="DVNZ01000218">
    <property type="protein sequence ID" value="HIU94857.1"/>
    <property type="molecule type" value="Genomic_DNA"/>
</dbReference>
<protein>
    <recommendedName>
        <fullName evidence="3 11">Chorismate synthase</fullName>
        <shortName evidence="11">CS</shortName>
        <ecNumber evidence="3 11">4.2.3.5</ecNumber>
    </recommendedName>
    <alternativeName>
        <fullName evidence="11">5-enolpyruvylshikimate-3-phosphate phospholyase</fullName>
    </alternativeName>
</protein>
<feature type="binding site" evidence="11">
    <location>
        <begin position="125"/>
        <end position="127"/>
    </location>
    <ligand>
        <name>FMN</name>
        <dbReference type="ChEBI" id="CHEBI:58210"/>
    </ligand>
</feature>
<comment type="catalytic activity">
    <reaction evidence="11">
        <text>5-O-(1-carboxyvinyl)-3-phosphoshikimate = chorismate + phosphate</text>
        <dbReference type="Rhea" id="RHEA:21020"/>
        <dbReference type="ChEBI" id="CHEBI:29748"/>
        <dbReference type="ChEBI" id="CHEBI:43474"/>
        <dbReference type="ChEBI" id="CHEBI:57701"/>
        <dbReference type="EC" id="4.2.3.5"/>
    </reaction>
</comment>
<dbReference type="PANTHER" id="PTHR21085:SF0">
    <property type="entry name" value="CHORISMATE SYNTHASE"/>
    <property type="match status" value="1"/>
</dbReference>
<comment type="caution">
    <text evidence="11">Lacks conserved residue(s) required for the propagation of feature annotation.</text>
</comment>
<proteinExistence type="inferred from homology"/>
<keyword evidence="5 11" id="KW-0285">Flavoprotein</keyword>
<name>A0A9D1SU25_9FIRM</name>
<dbReference type="HAMAP" id="MF_00300">
    <property type="entry name" value="Chorismate_synth"/>
    <property type="match status" value="1"/>
</dbReference>
<dbReference type="GO" id="GO:0008652">
    <property type="term" value="P:amino acid biosynthetic process"/>
    <property type="evidence" value="ECO:0007669"/>
    <property type="project" value="UniProtKB-KW"/>
</dbReference>
<comment type="function">
    <text evidence="11">Catalyzes the anti-1,4-elimination of the C-3 phosphate and the C-6 proR hydrogen from 5-enolpyruvylshikimate-3-phosphate (EPSP) to yield chorismate, which is the branch point compound that serves as the starting substrate for the three terminal pathways of aromatic amino acid biosynthesis. This reaction introduces a second double bond into the aromatic ring system.</text>
</comment>
<dbReference type="NCBIfam" id="NF003793">
    <property type="entry name" value="PRK05382.1"/>
    <property type="match status" value="1"/>
</dbReference>
<reference evidence="12" key="1">
    <citation type="submission" date="2020-10" db="EMBL/GenBank/DDBJ databases">
        <authorList>
            <person name="Gilroy R."/>
        </authorList>
    </citation>
    <scope>NUCLEOTIDE SEQUENCE</scope>
    <source>
        <strain evidence="12">ChiGjej2B2-16831</strain>
    </source>
</reference>
<evidence type="ECO:0000256" key="3">
    <source>
        <dbReference type="ARBA" id="ARBA00013036"/>
    </source>
</evidence>
<dbReference type="InterPro" id="IPR035904">
    <property type="entry name" value="Chorismate_synth_AroC_sf"/>
</dbReference>
<feature type="binding site" evidence="11">
    <location>
        <position position="331"/>
    </location>
    <ligand>
        <name>FMN</name>
        <dbReference type="ChEBI" id="CHEBI:58210"/>
    </ligand>
</feature>
<evidence type="ECO:0000256" key="5">
    <source>
        <dbReference type="ARBA" id="ARBA00022630"/>
    </source>
</evidence>
<keyword evidence="9 11" id="KW-0057">Aromatic amino acid biosynthesis</keyword>
<evidence type="ECO:0000256" key="9">
    <source>
        <dbReference type="ARBA" id="ARBA00023141"/>
    </source>
</evidence>
<dbReference type="CDD" id="cd07304">
    <property type="entry name" value="Chorismate_synthase"/>
    <property type="match status" value="1"/>
</dbReference>
<keyword evidence="4 11" id="KW-0028">Amino-acid biosynthesis</keyword>
<dbReference type="GO" id="GO:0004107">
    <property type="term" value="F:chorismate synthase activity"/>
    <property type="evidence" value="ECO:0007669"/>
    <property type="project" value="UniProtKB-UniRule"/>
</dbReference>
<dbReference type="PIRSF" id="PIRSF001456">
    <property type="entry name" value="Chorismate_synth"/>
    <property type="match status" value="1"/>
</dbReference>
<dbReference type="GO" id="GO:0009073">
    <property type="term" value="P:aromatic amino acid family biosynthetic process"/>
    <property type="evidence" value="ECO:0007669"/>
    <property type="project" value="UniProtKB-KW"/>
</dbReference>
<dbReference type="InterPro" id="IPR000453">
    <property type="entry name" value="Chorismate_synth"/>
</dbReference>
<evidence type="ECO:0000256" key="11">
    <source>
        <dbReference type="HAMAP-Rule" id="MF_00300"/>
    </source>
</evidence>
<feature type="binding site" evidence="11">
    <location>
        <position position="289"/>
    </location>
    <ligand>
        <name>FMN</name>
        <dbReference type="ChEBI" id="CHEBI:58210"/>
    </ligand>
</feature>
<sequence length="363" mass="36939">MSSILMGERLRVSVFGESHGPAIGAVADGLPSGEAADLAALAGFMARRAPGGALSTARREADAVRVLSGLCGGVTTGAPLCVLIENADARPGDYRRFAAVPRPSHADYPALLRYRGHADLSGGGHFSGRLTAPLCAVGGLCLQMLARRGVTVGARLMEAGGEADDPIDSQALTPQALRALAQKPLPVCSDEAGGRMRAAIEAARAAGDSVGGVVELFALGLPGGLGDPMFGGVENRLAAALFGIPAVRGVEFGAGFAAARMRGSAHNDAYCLKDGRVRTRTNRHGGALGGITTGEPLVARLALKPTPSIAAAQRTLELASGEETELRVGGRHDPCVAVRAVPAVEAVAAIVLLDLLLSRAQDG</sequence>
<dbReference type="SUPFAM" id="SSF103263">
    <property type="entry name" value="Chorismate synthase, AroC"/>
    <property type="match status" value="1"/>
</dbReference>
<comment type="pathway">
    <text evidence="1 11">Metabolic intermediate biosynthesis; chorismate biosynthesis; chorismate from D-erythrose 4-phosphate and phosphoenolpyruvate: step 7/7.</text>
</comment>
<comment type="cofactor">
    <cofactor evidence="11">
        <name>FMNH2</name>
        <dbReference type="ChEBI" id="CHEBI:57618"/>
    </cofactor>
    <text evidence="11">Reduced FMN (FMNH(2)).</text>
</comment>
<accession>A0A9D1SU25</accession>
<gene>
    <name evidence="11 12" type="primary">aroC</name>
    <name evidence="12" type="ORF">IAD24_06815</name>
</gene>
<dbReference type="Gene3D" id="3.60.150.10">
    <property type="entry name" value="Chorismate synthase AroC"/>
    <property type="match status" value="1"/>
</dbReference>
<evidence type="ECO:0000256" key="8">
    <source>
        <dbReference type="ARBA" id="ARBA00022857"/>
    </source>
</evidence>
<dbReference type="PANTHER" id="PTHR21085">
    <property type="entry name" value="CHORISMATE SYNTHASE"/>
    <property type="match status" value="1"/>
</dbReference>
<evidence type="ECO:0000256" key="10">
    <source>
        <dbReference type="ARBA" id="ARBA00023239"/>
    </source>
</evidence>
<keyword evidence="7 11" id="KW-0274">FAD</keyword>
<keyword evidence="10 11" id="KW-0456">Lyase</keyword>